<dbReference type="GO" id="GO:0012505">
    <property type="term" value="C:endomembrane system"/>
    <property type="evidence" value="ECO:0007669"/>
    <property type="project" value="UniProtKB-SubCell"/>
</dbReference>
<evidence type="ECO:0000256" key="4">
    <source>
        <dbReference type="ARBA" id="ARBA00023136"/>
    </source>
</evidence>
<evidence type="ECO:0000256" key="2">
    <source>
        <dbReference type="ARBA" id="ARBA00022692"/>
    </source>
</evidence>
<reference evidence="6" key="1">
    <citation type="journal article" date="2015" name="Nature">
        <title>Complex archaea that bridge the gap between prokaryotes and eukaryotes.</title>
        <authorList>
            <person name="Spang A."/>
            <person name="Saw J.H."/>
            <person name="Jorgensen S.L."/>
            <person name="Zaremba-Niedzwiedzka K."/>
            <person name="Martijn J."/>
            <person name="Lind A.E."/>
            <person name="van Eijk R."/>
            <person name="Schleper C."/>
            <person name="Guy L."/>
            <person name="Ettema T.J."/>
        </authorList>
    </citation>
    <scope>NUCLEOTIDE SEQUENCE</scope>
</reference>
<proteinExistence type="predicted"/>
<gene>
    <name evidence="6" type="ORF">LCGC14_0789190</name>
</gene>
<feature type="transmembrane region" description="Helical" evidence="5">
    <location>
        <begin position="29"/>
        <end position="62"/>
    </location>
</feature>
<name>A0A0F9T091_9ZZZZ</name>
<keyword evidence="3 5" id="KW-1133">Transmembrane helix</keyword>
<evidence type="ECO:0000256" key="3">
    <source>
        <dbReference type="ARBA" id="ARBA00022989"/>
    </source>
</evidence>
<evidence type="ECO:0008006" key="7">
    <source>
        <dbReference type="Google" id="ProtNLM"/>
    </source>
</evidence>
<comment type="subcellular location">
    <subcellularLocation>
        <location evidence="1">Endomembrane system</location>
        <topology evidence="1">Multi-pass membrane protein</topology>
    </subcellularLocation>
</comment>
<keyword evidence="2 5" id="KW-0812">Transmembrane</keyword>
<sequence length="89" mass="10469">TLKLNRTFGLKGNKIISNGPYKFTRNPQYLGLFIFISGFMILTWSILVLITGILGIILFILFPFSEEPWLRQQFGKDYIDYCNKVRRFI</sequence>
<dbReference type="AlphaFoldDB" id="A0A0F9T091"/>
<dbReference type="Gene3D" id="1.20.120.1630">
    <property type="match status" value="1"/>
</dbReference>
<keyword evidence="4 5" id="KW-0472">Membrane</keyword>
<organism evidence="6">
    <name type="scientific">marine sediment metagenome</name>
    <dbReference type="NCBI Taxonomy" id="412755"/>
    <lineage>
        <taxon>unclassified sequences</taxon>
        <taxon>metagenomes</taxon>
        <taxon>ecological metagenomes</taxon>
    </lineage>
</organism>
<evidence type="ECO:0000313" key="6">
    <source>
        <dbReference type="EMBL" id="KKN34903.1"/>
    </source>
</evidence>
<dbReference type="PANTHER" id="PTHR43847">
    <property type="entry name" value="BLL3993 PROTEIN"/>
    <property type="match status" value="1"/>
</dbReference>
<dbReference type="Pfam" id="PF04191">
    <property type="entry name" value="PEMT"/>
    <property type="match status" value="1"/>
</dbReference>
<feature type="non-terminal residue" evidence="6">
    <location>
        <position position="1"/>
    </location>
</feature>
<dbReference type="EMBL" id="LAZR01002077">
    <property type="protein sequence ID" value="KKN34903.1"/>
    <property type="molecule type" value="Genomic_DNA"/>
</dbReference>
<evidence type="ECO:0000256" key="5">
    <source>
        <dbReference type="SAM" id="Phobius"/>
    </source>
</evidence>
<dbReference type="PANTHER" id="PTHR43847:SF1">
    <property type="entry name" value="BLL3993 PROTEIN"/>
    <property type="match status" value="1"/>
</dbReference>
<dbReference type="InterPro" id="IPR052527">
    <property type="entry name" value="Metal_cation-efflux_comp"/>
</dbReference>
<comment type="caution">
    <text evidence="6">The sequence shown here is derived from an EMBL/GenBank/DDBJ whole genome shotgun (WGS) entry which is preliminary data.</text>
</comment>
<dbReference type="InterPro" id="IPR007318">
    <property type="entry name" value="Phopholipid_MeTrfase"/>
</dbReference>
<evidence type="ECO:0000256" key="1">
    <source>
        <dbReference type="ARBA" id="ARBA00004127"/>
    </source>
</evidence>
<accession>A0A0F9T091</accession>
<protein>
    <recommendedName>
        <fullName evidence="7">Steroid 5-alpha reductase C-terminal domain-containing protein</fullName>
    </recommendedName>
</protein>